<keyword evidence="3" id="KW-1185">Reference proteome</keyword>
<dbReference type="PANTHER" id="PTHR31032">
    <property type="entry name" value="PGR5-LIKE PROTEIN 1B, CHLOROPLASTIC"/>
    <property type="match status" value="1"/>
</dbReference>
<feature type="transmembrane region" description="Helical" evidence="1">
    <location>
        <begin position="141"/>
        <end position="165"/>
    </location>
</feature>
<name>A0A498KAJ4_MALDO</name>
<keyword evidence="1" id="KW-0812">Transmembrane</keyword>
<evidence type="ECO:0000313" key="2">
    <source>
        <dbReference type="EMBL" id="RXI04357.1"/>
    </source>
</evidence>
<dbReference type="PANTHER" id="PTHR31032:SF2">
    <property type="entry name" value="PGR5-LIKE A PROTEIN"/>
    <property type="match status" value="1"/>
</dbReference>
<keyword evidence="1" id="KW-0472">Membrane</keyword>
<dbReference type="EMBL" id="RDQH01000329">
    <property type="protein sequence ID" value="RXI04357.1"/>
    <property type="molecule type" value="Genomic_DNA"/>
</dbReference>
<dbReference type="AlphaFoldDB" id="A0A498KAJ4"/>
<proteinExistence type="predicted"/>
<dbReference type="GO" id="GO:0009535">
    <property type="term" value="C:chloroplast thylakoid membrane"/>
    <property type="evidence" value="ECO:0007669"/>
    <property type="project" value="InterPro"/>
</dbReference>
<dbReference type="Proteomes" id="UP000290289">
    <property type="component" value="Chromosome 3"/>
</dbReference>
<evidence type="ECO:0000256" key="1">
    <source>
        <dbReference type="SAM" id="Phobius"/>
    </source>
</evidence>
<feature type="transmembrane region" description="Helical" evidence="1">
    <location>
        <begin position="185"/>
        <end position="208"/>
    </location>
</feature>
<comment type="caution">
    <text evidence="2">The sequence shown here is derived from an EMBL/GenBank/DDBJ whole genome shotgun (WGS) entry which is preliminary data.</text>
</comment>
<keyword evidence="1" id="KW-1133">Transmembrane helix</keyword>
<dbReference type="GO" id="GO:0009773">
    <property type="term" value="P:photosynthetic electron transport in photosystem I"/>
    <property type="evidence" value="ECO:0007669"/>
    <property type="project" value="InterPro"/>
</dbReference>
<organism evidence="2 3">
    <name type="scientific">Malus domestica</name>
    <name type="common">Apple</name>
    <name type="synonym">Pyrus malus</name>
    <dbReference type="NCBI Taxonomy" id="3750"/>
    <lineage>
        <taxon>Eukaryota</taxon>
        <taxon>Viridiplantae</taxon>
        <taxon>Streptophyta</taxon>
        <taxon>Embryophyta</taxon>
        <taxon>Tracheophyta</taxon>
        <taxon>Spermatophyta</taxon>
        <taxon>Magnoliopsida</taxon>
        <taxon>eudicotyledons</taxon>
        <taxon>Gunneridae</taxon>
        <taxon>Pentapetalae</taxon>
        <taxon>rosids</taxon>
        <taxon>fabids</taxon>
        <taxon>Rosales</taxon>
        <taxon>Rosaceae</taxon>
        <taxon>Amygdaloideae</taxon>
        <taxon>Maleae</taxon>
        <taxon>Malus</taxon>
    </lineage>
</organism>
<dbReference type="InterPro" id="IPR039987">
    <property type="entry name" value="PGRL1"/>
</dbReference>
<dbReference type="GO" id="GO:0016730">
    <property type="term" value="F:oxidoreductase activity, acting on iron-sulfur proteins as donors"/>
    <property type="evidence" value="ECO:0007669"/>
    <property type="project" value="InterPro"/>
</dbReference>
<gene>
    <name evidence="2" type="ORF">DVH24_038631</name>
</gene>
<reference evidence="2 3" key="1">
    <citation type="submission" date="2018-10" db="EMBL/GenBank/DDBJ databases">
        <title>A high-quality apple genome assembly.</title>
        <authorList>
            <person name="Hu J."/>
        </authorList>
    </citation>
    <scope>NUCLEOTIDE SEQUENCE [LARGE SCALE GENOMIC DNA]</scope>
    <source>
        <strain evidence="3">cv. HFTH1</strain>
        <tissue evidence="2">Young leaf</tissue>
    </source>
</reference>
<sequence>MAATSASFTPRLVGSTVNPRTAGAPFSVRISSGGNYPTTRDTLAEGPYCIYVGPIETASKETLEALYSQARDAYYSGDPLIVDDMFDRVEFWFLLLTNFAIDWKEQLKLRWYGSKCVMKYPRCSLRRQSTYADAEEDLSQVFALASIWILLLAFGTSACLVPIVYSVGIAYKDAFDPGFSYINQASALSMLNSVLFMTLGCVIVSAYIKVTFLTVKVLKGLWRNDLVALKGVCPNCGDEVFAFVQSDQSNNSPHRANCHVCECLLEFRTKVEKSVSPLGRRWVYGRIYLVSRRGRSQFQRRL</sequence>
<protein>
    <submittedName>
        <fullName evidence="2">Uncharacterized protein</fullName>
    </submittedName>
</protein>
<accession>A0A498KAJ4</accession>
<evidence type="ECO:0000313" key="3">
    <source>
        <dbReference type="Proteomes" id="UP000290289"/>
    </source>
</evidence>